<organism evidence="1">
    <name type="scientific">Tanacetum cinerariifolium</name>
    <name type="common">Dalmatian daisy</name>
    <name type="synonym">Chrysanthemum cinerariifolium</name>
    <dbReference type="NCBI Taxonomy" id="118510"/>
    <lineage>
        <taxon>Eukaryota</taxon>
        <taxon>Viridiplantae</taxon>
        <taxon>Streptophyta</taxon>
        <taxon>Embryophyta</taxon>
        <taxon>Tracheophyta</taxon>
        <taxon>Spermatophyta</taxon>
        <taxon>Magnoliopsida</taxon>
        <taxon>eudicotyledons</taxon>
        <taxon>Gunneridae</taxon>
        <taxon>Pentapetalae</taxon>
        <taxon>asterids</taxon>
        <taxon>campanulids</taxon>
        <taxon>Asterales</taxon>
        <taxon>Asteraceae</taxon>
        <taxon>Asteroideae</taxon>
        <taxon>Anthemideae</taxon>
        <taxon>Anthemidinae</taxon>
        <taxon>Tanacetum</taxon>
    </lineage>
</organism>
<protein>
    <submittedName>
        <fullName evidence="1">Uncharacterized protein</fullName>
    </submittedName>
</protein>
<sequence length="111" mass="10901">MGNHHHKPDTTSPTTAAAAAGKAAAVAAVAATVAVLVVSSGKGVAVPAGVVTSGGFGGVVVLSCGSGVVEWLEVVPVLAGDGRWQRVEMAAGSRWWRQRGFGVVGGGVVVL</sequence>
<proteinExistence type="predicted"/>
<dbReference type="AlphaFoldDB" id="A0A699S558"/>
<dbReference type="EMBL" id="BKCJ011138364">
    <property type="protein sequence ID" value="GFC92596.1"/>
    <property type="molecule type" value="Genomic_DNA"/>
</dbReference>
<name>A0A699S558_TANCI</name>
<evidence type="ECO:0000313" key="1">
    <source>
        <dbReference type="EMBL" id="GFC92596.1"/>
    </source>
</evidence>
<accession>A0A699S558</accession>
<comment type="caution">
    <text evidence="1">The sequence shown here is derived from an EMBL/GenBank/DDBJ whole genome shotgun (WGS) entry which is preliminary data.</text>
</comment>
<gene>
    <name evidence="1" type="ORF">Tci_864566</name>
</gene>
<reference evidence="1" key="1">
    <citation type="journal article" date="2019" name="Sci. Rep.">
        <title>Draft genome of Tanacetum cinerariifolium, the natural source of mosquito coil.</title>
        <authorList>
            <person name="Yamashiro T."/>
            <person name="Shiraishi A."/>
            <person name="Satake H."/>
            <person name="Nakayama K."/>
        </authorList>
    </citation>
    <scope>NUCLEOTIDE SEQUENCE</scope>
</reference>